<comment type="catalytic activity">
    <reaction evidence="1">
        <text>Release of any N-terminal amino acid, including proline, that is linked to proline, even from a dipeptide or tripeptide.</text>
        <dbReference type="EC" id="3.4.11.9"/>
    </reaction>
</comment>
<dbReference type="GO" id="GO:0070006">
    <property type="term" value="F:metalloaminopeptidase activity"/>
    <property type="evidence" value="ECO:0007669"/>
    <property type="project" value="InterPro"/>
</dbReference>
<dbReference type="Proteomes" id="UP000886758">
    <property type="component" value="Unassembled WGS sequence"/>
</dbReference>
<dbReference type="InterPro" id="IPR029149">
    <property type="entry name" value="Creatin/AminoP/Spt16_N"/>
</dbReference>
<keyword evidence="7" id="KW-0464">Manganese</keyword>
<dbReference type="AlphaFoldDB" id="A0A9D1KIN5"/>
<dbReference type="InterPro" id="IPR007865">
    <property type="entry name" value="Aminopep_P_N"/>
</dbReference>
<dbReference type="GO" id="GO:0005829">
    <property type="term" value="C:cytosol"/>
    <property type="evidence" value="ECO:0007669"/>
    <property type="project" value="TreeGrafter"/>
</dbReference>
<evidence type="ECO:0000259" key="8">
    <source>
        <dbReference type="SMART" id="SM01011"/>
    </source>
</evidence>
<dbReference type="Gene3D" id="3.40.350.10">
    <property type="entry name" value="Creatinase/prolidase N-terminal domain"/>
    <property type="match status" value="1"/>
</dbReference>
<keyword evidence="9" id="KW-0645">Protease</keyword>
<dbReference type="SUPFAM" id="SSF53092">
    <property type="entry name" value="Creatinase/prolidase N-terminal domain"/>
    <property type="match status" value="1"/>
</dbReference>
<organism evidence="9 10">
    <name type="scientific">Candidatus Pelethenecus faecipullorum</name>
    <dbReference type="NCBI Taxonomy" id="2840900"/>
    <lineage>
        <taxon>Bacteria</taxon>
        <taxon>Bacillati</taxon>
        <taxon>Mycoplasmatota</taxon>
        <taxon>Mollicutes</taxon>
        <taxon>Candidatus Pelethenecus</taxon>
    </lineage>
</organism>
<evidence type="ECO:0000256" key="6">
    <source>
        <dbReference type="ARBA" id="ARBA00022801"/>
    </source>
</evidence>
<evidence type="ECO:0000256" key="5">
    <source>
        <dbReference type="ARBA" id="ARBA00022723"/>
    </source>
</evidence>
<dbReference type="InterPro" id="IPR036005">
    <property type="entry name" value="Creatinase/aminopeptidase-like"/>
</dbReference>
<dbReference type="PANTHER" id="PTHR43226:SF4">
    <property type="entry name" value="XAA-PRO AMINOPEPTIDASE 3"/>
    <property type="match status" value="1"/>
</dbReference>
<dbReference type="Pfam" id="PF00557">
    <property type="entry name" value="Peptidase_M24"/>
    <property type="match status" value="1"/>
</dbReference>
<evidence type="ECO:0000256" key="4">
    <source>
        <dbReference type="ARBA" id="ARBA00012574"/>
    </source>
</evidence>
<dbReference type="PANTHER" id="PTHR43226">
    <property type="entry name" value="XAA-PRO AMINOPEPTIDASE 3"/>
    <property type="match status" value="1"/>
</dbReference>
<evidence type="ECO:0000313" key="9">
    <source>
        <dbReference type="EMBL" id="HIT49711.1"/>
    </source>
</evidence>
<keyword evidence="9" id="KW-0031">Aminopeptidase</keyword>
<comment type="cofactor">
    <cofactor evidence="2">
        <name>Mn(2+)</name>
        <dbReference type="ChEBI" id="CHEBI:29035"/>
    </cofactor>
</comment>
<feature type="domain" description="Aminopeptidase P N-terminal" evidence="8">
    <location>
        <begin position="1"/>
        <end position="126"/>
    </location>
</feature>
<reference evidence="9" key="1">
    <citation type="submission" date="2020-10" db="EMBL/GenBank/DDBJ databases">
        <authorList>
            <person name="Gilroy R."/>
        </authorList>
    </citation>
    <scope>NUCLEOTIDE SEQUENCE</scope>
    <source>
        <strain evidence="9">ChiW17-6978</strain>
    </source>
</reference>
<dbReference type="SUPFAM" id="SSF55920">
    <property type="entry name" value="Creatinase/aminopeptidase"/>
    <property type="match status" value="1"/>
</dbReference>
<keyword evidence="5" id="KW-0479">Metal-binding</keyword>
<sequence>MEENVWALHRKSILAQMQDQSVLVVFSQQKSETKMDVDRNYYYLSGNFEYDNIVLLAKIDRQEQEVMFIHPYDEQKAKWVGAPLSKADINRQNGIKTIYYLNEFEDYLQGLLQKAPLLYLDLKEVNNPLSYEMDFAKKQKAAYPTLMIMDASCFFKKSRTIKHPFEIEEMKKAIDITKEGIHALLRQMKPMKEYQLESYFDQAIKYHGATGYAFPTIAASGKNACCLHYTENNCDAKDGDLILFDLGASYHLYCADISRTFPVNGRFTARQKQLYNIVLEGQNVVMKAAGIGKTTKELNQILMDYYAVALKEIGLIQHPEEVKKYYFHGVSHHIGLDCHDWCLYTPLEEGSVISCEPGLYIEEEGIGIRIEDDLLITKDGCINLSADILKTVEEIEDFMKGGN</sequence>
<dbReference type="GO" id="GO:0030145">
    <property type="term" value="F:manganese ion binding"/>
    <property type="evidence" value="ECO:0007669"/>
    <property type="project" value="InterPro"/>
</dbReference>
<evidence type="ECO:0000256" key="1">
    <source>
        <dbReference type="ARBA" id="ARBA00001424"/>
    </source>
</evidence>
<accession>A0A9D1KIN5</accession>
<dbReference type="Gene3D" id="3.90.230.10">
    <property type="entry name" value="Creatinase/methionine aminopeptidase superfamily"/>
    <property type="match status" value="1"/>
</dbReference>
<proteinExistence type="inferred from homology"/>
<dbReference type="SMART" id="SM01011">
    <property type="entry name" value="AMP_N"/>
    <property type="match status" value="1"/>
</dbReference>
<dbReference type="InterPro" id="IPR052433">
    <property type="entry name" value="X-Pro_dipept-like"/>
</dbReference>
<comment type="similarity">
    <text evidence="3">Belongs to the peptidase M24B family.</text>
</comment>
<protein>
    <recommendedName>
        <fullName evidence="4">Xaa-Pro aminopeptidase</fullName>
        <ecNumber evidence="4">3.4.11.9</ecNumber>
    </recommendedName>
</protein>
<dbReference type="InterPro" id="IPR000994">
    <property type="entry name" value="Pept_M24"/>
</dbReference>
<evidence type="ECO:0000256" key="3">
    <source>
        <dbReference type="ARBA" id="ARBA00008766"/>
    </source>
</evidence>
<reference evidence="9" key="2">
    <citation type="journal article" date="2021" name="PeerJ">
        <title>Extensive microbial diversity within the chicken gut microbiome revealed by metagenomics and culture.</title>
        <authorList>
            <person name="Gilroy R."/>
            <person name="Ravi A."/>
            <person name="Getino M."/>
            <person name="Pursley I."/>
            <person name="Horton D.L."/>
            <person name="Alikhan N.F."/>
            <person name="Baker D."/>
            <person name="Gharbi K."/>
            <person name="Hall N."/>
            <person name="Watson M."/>
            <person name="Adriaenssens E.M."/>
            <person name="Foster-Nyarko E."/>
            <person name="Jarju S."/>
            <person name="Secka A."/>
            <person name="Antonio M."/>
            <person name="Oren A."/>
            <person name="Chaudhuri R.R."/>
            <person name="La Ragione R."/>
            <person name="Hildebrand F."/>
            <person name="Pallen M.J."/>
        </authorList>
    </citation>
    <scope>NUCLEOTIDE SEQUENCE</scope>
    <source>
        <strain evidence="9">ChiW17-6978</strain>
    </source>
</reference>
<keyword evidence="6" id="KW-0378">Hydrolase</keyword>
<dbReference type="EC" id="3.4.11.9" evidence="4"/>
<dbReference type="GO" id="GO:0006508">
    <property type="term" value="P:proteolysis"/>
    <property type="evidence" value="ECO:0007669"/>
    <property type="project" value="TreeGrafter"/>
</dbReference>
<name>A0A9D1KIN5_9MOLU</name>
<evidence type="ECO:0000256" key="7">
    <source>
        <dbReference type="ARBA" id="ARBA00023211"/>
    </source>
</evidence>
<dbReference type="Pfam" id="PF05195">
    <property type="entry name" value="AMP_N"/>
    <property type="match status" value="1"/>
</dbReference>
<comment type="caution">
    <text evidence="9">The sequence shown here is derived from an EMBL/GenBank/DDBJ whole genome shotgun (WGS) entry which is preliminary data.</text>
</comment>
<evidence type="ECO:0000256" key="2">
    <source>
        <dbReference type="ARBA" id="ARBA00001936"/>
    </source>
</evidence>
<evidence type="ECO:0000313" key="10">
    <source>
        <dbReference type="Proteomes" id="UP000886758"/>
    </source>
</evidence>
<gene>
    <name evidence="9" type="ORF">IAD46_01660</name>
</gene>
<dbReference type="EMBL" id="DVLF01000054">
    <property type="protein sequence ID" value="HIT49711.1"/>
    <property type="molecule type" value="Genomic_DNA"/>
</dbReference>